<feature type="signal peptide" evidence="2">
    <location>
        <begin position="1"/>
        <end position="23"/>
    </location>
</feature>
<dbReference type="EMBL" id="VJWA01000001">
    <property type="protein sequence ID" value="TRW17244.1"/>
    <property type="molecule type" value="Genomic_DNA"/>
</dbReference>
<evidence type="ECO:0000256" key="1">
    <source>
        <dbReference type="SAM" id="MobiDB-lite"/>
    </source>
</evidence>
<feature type="compositionally biased region" description="Basic and acidic residues" evidence="1">
    <location>
        <begin position="71"/>
        <end position="87"/>
    </location>
</feature>
<accession>A0A552UG96</accession>
<keyword evidence="2" id="KW-0732">Signal</keyword>
<dbReference type="Proteomes" id="UP000317894">
    <property type="component" value="Unassembled WGS sequence"/>
</dbReference>
<evidence type="ECO:0000256" key="2">
    <source>
        <dbReference type="SAM" id="SignalP"/>
    </source>
</evidence>
<evidence type="ECO:0000313" key="3">
    <source>
        <dbReference type="EMBL" id="TRW17244.1"/>
    </source>
</evidence>
<protein>
    <recommendedName>
        <fullName evidence="5">Lipoprotein</fullName>
    </recommendedName>
</protein>
<dbReference type="OrthoDB" id="7428913at2"/>
<dbReference type="AlphaFoldDB" id="A0A552UG96"/>
<keyword evidence="4" id="KW-1185">Reference proteome</keyword>
<comment type="caution">
    <text evidence="3">The sequence shown here is derived from an EMBL/GenBank/DDBJ whole genome shotgun (WGS) entry which is preliminary data.</text>
</comment>
<proteinExistence type="predicted"/>
<name>A0A552UG96_9SPHN</name>
<dbReference type="RefSeq" id="WP_143554789.1">
    <property type="nucleotide sequence ID" value="NZ_VJWA01000001.1"/>
</dbReference>
<evidence type="ECO:0000313" key="4">
    <source>
        <dbReference type="Proteomes" id="UP000317894"/>
    </source>
</evidence>
<feature type="compositionally biased region" description="Basic and acidic residues" evidence="1">
    <location>
        <begin position="45"/>
        <end position="62"/>
    </location>
</feature>
<gene>
    <name evidence="3" type="ORF">FMM06_03370</name>
</gene>
<feature type="region of interest" description="Disordered" evidence="1">
    <location>
        <begin position="39"/>
        <end position="87"/>
    </location>
</feature>
<organism evidence="3 4">
    <name type="scientific">Glacieibacterium frigidum</name>
    <dbReference type="NCBI Taxonomy" id="2593303"/>
    <lineage>
        <taxon>Bacteria</taxon>
        <taxon>Pseudomonadati</taxon>
        <taxon>Pseudomonadota</taxon>
        <taxon>Alphaproteobacteria</taxon>
        <taxon>Sphingomonadales</taxon>
        <taxon>Sphingosinicellaceae</taxon>
        <taxon>Glacieibacterium</taxon>
    </lineage>
</organism>
<sequence length="87" mass="10025">MRRELYSLALLLALPGCVSTAVAVAKAPFQAVGQTADWLTTSQDEADRNRGREIRKGEERDRKAARKAAKREKERLEDERDDRRDRR</sequence>
<reference evidence="3 4" key="1">
    <citation type="submission" date="2019-07" db="EMBL/GenBank/DDBJ databases">
        <title>Novel species isolated from glacier.</title>
        <authorList>
            <person name="Liu Q."/>
            <person name="Xin Y.-H."/>
        </authorList>
    </citation>
    <scope>NUCLEOTIDE SEQUENCE [LARGE SCALE GENOMIC DNA]</scope>
    <source>
        <strain evidence="3 4">LB1R16</strain>
    </source>
</reference>
<evidence type="ECO:0008006" key="5">
    <source>
        <dbReference type="Google" id="ProtNLM"/>
    </source>
</evidence>
<feature type="chain" id="PRO_5021982718" description="Lipoprotein" evidence="2">
    <location>
        <begin position="24"/>
        <end position="87"/>
    </location>
</feature>